<gene>
    <name evidence="1" type="ORF">KSU1_C0228</name>
</gene>
<evidence type="ECO:0008006" key="3">
    <source>
        <dbReference type="Google" id="ProtNLM"/>
    </source>
</evidence>
<keyword evidence="2" id="KW-1185">Reference proteome</keyword>
<reference evidence="1 2" key="1">
    <citation type="journal article" date="2012" name="FEBS Lett.">
        <title>Anammox organism KSU-1 expresses a NirK-type copper-containing nitrite reductase instead of a NirS-type with cytochrome cd1.</title>
        <authorList>
            <person name="Hira D."/>
            <person name="Toh H."/>
            <person name="Migita C.T."/>
            <person name="Okubo H."/>
            <person name="Nishiyama T."/>
            <person name="Hattori M."/>
            <person name="Furukawa K."/>
            <person name="Fujii T."/>
        </authorList>
    </citation>
    <scope>NUCLEOTIDE SEQUENCE [LARGE SCALE GENOMIC DNA]</scope>
</reference>
<proteinExistence type="predicted"/>
<name>I3IJC9_9BACT</name>
<comment type="caution">
    <text evidence="1">The sequence shown here is derived from an EMBL/GenBank/DDBJ whole genome shotgun (WGS) entry which is preliminary data.</text>
</comment>
<dbReference type="Proteomes" id="UP000002985">
    <property type="component" value="Unassembled WGS sequence"/>
</dbReference>
<protein>
    <recommendedName>
        <fullName evidence="3">DUF669 domain-containing protein</fullName>
    </recommendedName>
</protein>
<accession>I3IJC9</accession>
<dbReference type="EMBL" id="BAFH01000003">
    <property type="protein sequence ID" value="GAB61824.1"/>
    <property type="molecule type" value="Genomic_DNA"/>
</dbReference>
<dbReference type="AlphaFoldDB" id="I3IJC9"/>
<evidence type="ECO:0000313" key="1">
    <source>
        <dbReference type="EMBL" id="GAB61824.1"/>
    </source>
</evidence>
<evidence type="ECO:0000313" key="2">
    <source>
        <dbReference type="Proteomes" id="UP000002985"/>
    </source>
</evidence>
<organism evidence="1 2">
    <name type="scientific">Candidatus Jettenia caeni</name>
    <dbReference type="NCBI Taxonomy" id="247490"/>
    <lineage>
        <taxon>Bacteria</taxon>
        <taxon>Pseudomonadati</taxon>
        <taxon>Planctomycetota</taxon>
        <taxon>Candidatus Brocadiia</taxon>
        <taxon>Candidatus Brocadiales</taxon>
        <taxon>Candidatus Brocadiaceae</taxon>
        <taxon>Candidatus Jettenia</taxon>
    </lineage>
</organism>
<sequence length="94" mass="11165">MYNYNFPRKEPSTYNLIEPGYYEIQTENIDERKTQRGARMITSTYRILSKIEKGKFPKHPNNLIFHNIVFPLDHDEPDKAAFMLDRIANFLKIG</sequence>
<dbReference type="STRING" id="247490.KSU1_C0228"/>